<feature type="domain" description="C2" evidence="2">
    <location>
        <begin position="179"/>
        <end position="301"/>
    </location>
</feature>
<dbReference type="SUPFAM" id="SSF49562">
    <property type="entry name" value="C2 domain (Calcium/lipid-binding domain, CaLB)"/>
    <property type="match status" value="2"/>
</dbReference>
<dbReference type="GO" id="GO:0001786">
    <property type="term" value="F:phosphatidylserine binding"/>
    <property type="evidence" value="ECO:0007669"/>
    <property type="project" value="TreeGrafter"/>
</dbReference>
<dbReference type="OrthoDB" id="67700at2759"/>
<keyword evidence="1" id="KW-0812">Transmembrane</keyword>
<dbReference type="PANTHER" id="PTHR10024">
    <property type="entry name" value="SYNAPTOTAGMIN"/>
    <property type="match status" value="1"/>
</dbReference>
<gene>
    <name evidence="3" type="ORF">EDS130_LOCUS19342</name>
</gene>
<feature type="domain" description="C2" evidence="2">
    <location>
        <begin position="312"/>
        <end position="446"/>
    </location>
</feature>
<evidence type="ECO:0000256" key="1">
    <source>
        <dbReference type="SAM" id="Phobius"/>
    </source>
</evidence>
<dbReference type="InterPro" id="IPR035892">
    <property type="entry name" value="C2_domain_sf"/>
</dbReference>
<dbReference type="Pfam" id="PF00168">
    <property type="entry name" value="C2"/>
    <property type="match status" value="2"/>
</dbReference>
<dbReference type="GO" id="GO:0030276">
    <property type="term" value="F:clathrin binding"/>
    <property type="evidence" value="ECO:0007669"/>
    <property type="project" value="TreeGrafter"/>
</dbReference>
<dbReference type="GO" id="GO:0000149">
    <property type="term" value="F:SNARE binding"/>
    <property type="evidence" value="ECO:0007669"/>
    <property type="project" value="TreeGrafter"/>
</dbReference>
<accession>A0A814NBM6</accession>
<dbReference type="PANTHER" id="PTHR10024:SF252">
    <property type="entry name" value="SYNAPTOTAGMIN-12"/>
    <property type="match status" value="1"/>
</dbReference>
<dbReference type="Gene3D" id="2.60.40.150">
    <property type="entry name" value="C2 domain"/>
    <property type="match status" value="2"/>
</dbReference>
<dbReference type="EMBL" id="CAJNOJ010000092">
    <property type="protein sequence ID" value="CAF1088314.1"/>
    <property type="molecule type" value="Genomic_DNA"/>
</dbReference>
<dbReference type="InterPro" id="IPR000008">
    <property type="entry name" value="C2_dom"/>
</dbReference>
<name>A0A814NBM6_ADIRI</name>
<dbReference type="Proteomes" id="UP000663852">
    <property type="component" value="Unassembled WGS sequence"/>
</dbReference>
<organism evidence="3 4">
    <name type="scientific">Adineta ricciae</name>
    <name type="common">Rotifer</name>
    <dbReference type="NCBI Taxonomy" id="249248"/>
    <lineage>
        <taxon>Eukaryota</taxon>
        <taxon>Metazoa</taxon>
        <taxon>Spiralia</taxon>
        <taxon>Gnathifera</taxon>
        <taxon>Rotifera</taxon>
        <taxon>Eurotatoria</taxon>
        <taxon>Bdelloidea</taxon>
        <taxon>Adinetida</taxon>
        <taxon>Adinetidae</taxon>
        <taxon>Adineta</taxon>
    </lineage>
</organism>
<evidence type="ECO:0000313" key="4">
    <source>
        <dbReference type="Proteomes" id="UP000663852"/>
    </source>
</evidence>
<evidence type="ECO:0000313" key="3">
    <source>
        <dbReference type="EMBL" id="CAF1088314.1"/>
    </source>
</evidence>
<evidence type="ECO:0000259" key="2">
    <source>
        <dbReference type="PROSITE" id="PS50004"/>
    </source>
</evidence>
<dbReference type="GO" id="GO:0070382">
    <property type="term" value="C:exocytic vesicle"/>
    <property type="evidence" value="ECO:0007669"/>
    <property type="project" value="TreeGrafter"/>
</dbReference>
<keyword evidence="1" id="KW-0472">Membrane</keyword>
<keyword evidence="1" id="KW-1133">Transmembrane helix</keyword>
<proteinExistence type="predicted"/>
<dbReference type="AlphaFoldDB" id="A0A814NBM6"/>
<dbReference type="GO" id="GO:0098793">
    <property type="term" value="C:presynapse"/>
    <property type="evidence" value="ECO:0007669"/>
    <property type="project" value="GOC"/>
</dbReference>
<dbReference type="PROSITE" id="PS50004">
    <property type="entry name" value="C2"/>
    <property type="match status" value="2"/>
</dbReference>
<reference evidence="3" key="1">
    <citation type="submission" date="2021-02" db="EMBL/GenBank/DDBJ databases">
        <authorList>
            <person name="Nowell W R."/>
        </authorList>
    </citation>
    <scope>NUCLEOTIDE SEQUENCE</scope>
</reference>
<protein>
    <recommendedName>
        <fullName evidence="2">C2 domain-containing protein</fullName>
    </recommendedName>
</protein>
<dbReference type="GO" id="GO:0048791">
    <property type="term" value="P:calcium ion-regulated exocytosis of neurotransmitter"/>
    <property type="evidence" value="ECO:0007669"/>
    <property type="project" value="TreeGrafter"/>
</dbReference>
<dbReference type="GO" id="GO:0005886">
    <property type="term" value="C:plasma membrane"/>
    <property type="evidence" value="ECO:0007669"/>
    <property type="project" value="TreeGrafter"/>
</dbReference>
<dbReference type="GO" id="GO:0005509">
    <property type="term" value="F:calcium ion binding"/>
    <property type="evidence" value="ECO:0007669"/>
    <property type="project" value="TreeGrafter"/>
</dbReference>
<dbReference type="GO" id="GO:0005544">
    <property type="term" value="F:calcium-dependent phospholipid binding"/>
    <property type="evidence" value="ECO:0007669"/>
    <property type="project" value="TreeGrafter"/>
</dbReference>
<feature type="transmembrane region" description="Helical" evidence="1">
    <location>
        <begin position="40"/>
        <end position="60"/>
    </location>
</feature>
<sequence>MISTTFTCQTLHLIVTLNYCFLKLLCANMSTHVPDRDLKAILFVSITTVLIILIIVSRWLNFHFCKCCFHWMRIRKTSITTPNISAREHSTQEPRTSFIDLNTTDDVVKNVSLWTPAFGSVSSLVTNDTTRDATSMPNSDSAYDIVSFANNVKSTLKQTIVCESDEESIGNDLTEENLGCGKLQITINYNALEEYFEILFLQARYISISNEKREQIKLYISAYLDHERRQSQQTQLITYHPNQPLVFHSSMRWKVDDDRLPSTVLHTSLHAQQENQTETLVGECSFTIGEIYIYQPLTTWLNLHDSDKAYLYRGEISISLCYHPTADRLTCSLIQARNLTFYKRDSIITGMISTECYATISLLHRHQVKRKTRTSYHHATDANPIFNETSVFNVSSNDLLTSYIRIVIYEIVPSISSTTTKTLEIGHCLIGNHDRTQHMSHWQQMLRVLQRPVITRLSLPSMKYVSYKLFVVIRYPYENRSVRKMDNYINHDEKMLMYRWFVNDRFFADMYT</sequence>
<dbReference type="SMART" id="SM00239">
    <property type="entry name" value="C2"/>
    <property type="match status" value="1"/>
</dbReference>
<dbReference type="GO" id="GO:0048488">
    <property type="term" value="P:synaptic vesicle endocytosis"/>
    <property type="evidence" value="ECO:0007669"/>
    <property type="project" value="TreeGrafter"/>
</dbReference>
<comment type="caution">
    <text evidence="3">The sequence shown here is derived from an EMBL/GenBank/DDBJ whole genome shotgun (WGS) entry which is preliminary data.</text>
</comment>